<keyword evidence="3" id="KW-1185">Reference proteome</keyword>
<comment type="caution">
    <text evidence="2">The sequence shown here is derived from an EMBL/GenBank/DDBJ whole genome shotgun (WGS) entry which is preliminary data.</text>
</comment>
<evidence type="ECO:0000256" key="1">
    <source>
        <dbReference type="SAM" id="MobiDB-lite"/>
    </source>
</evidence>
<organism evidence="2 3">
    <name type="scientific">Modicella reniformis</name>
    <dbReference type="NCBI Taxonomy" id="1440133"/>
    <lineage>
        <taxon>Eukaryota</taxon>
        <taxon>Fungi</taxon>
        <taxon>Fungi incertae sedis</taxon>
        <taxon>Mucoromycota</taxon>
        <taxon>Mortierellomycotina</taxon>
        <taxon>Mortierellomycetes</taxon>
        <taxon>Mortierellales</taxon>
        <taxon>Mortierellaceae</taxon>
        <taxon>Modicella</taxon>
    </lineage>
</organism>
<dbReference type="AlphaFoldDB" id="A0A9P6MBL2"/>
<evidence type="ECO:0000313" key="3">
    <source>
        <dbReference type="Proteomes" id="UP000749646"/>
    </source>
</evidence>
<accession>A0A9P6MBL2</accession>
<reference evidence="2" key="1">
    <citation type="journal article" date="2020" name="Fungal Divers.">
        <title>Resolving the Mortierellaceae phylogeny through synthesis of multi-gene phylogenetics and phylogenomics.</title>
        <authorList>
            <person name="Vandepol N."/>
            <person name="Liber J."/>
            <person name="Desiro A."/>
            <person name="Na H."/>
            <person name="Kennedy M."/>
            <person name="Barry K."/>
            <person name="Grigoriev I.V."/>
            <person name="Miller A.N."/>
            <person name="O'Donnell K."/>
            <person name="Stajich J.E."/>
            <person name="Bonito G."/>
        </authorList>
    </citation>
    <scope>NUCLEOTIDE SEQUENCE</scope>
    <source>
        <strain evidence="2">MES-2147</strain>
    </source>
</reference>
<feature type="non-terminal residue" evidence="2">
    <location>
        <position position="87"/>
    </location>
</feature>
<dbReference type="Proteomes" id="UP000749646">
    <property type="component" value="Unassembled WGS sequence"/>
</dbReference>
<dbReference type="EMBL" id="JAAAHW010003140">
    <property type="protein sequence ID" value="KAF9988159.1"/>
    <property type="molecule type" value="Genomic_DNA"/>
</dbReference>
<sequence length="87" mass="9209">MAKTTDIEKGTPSAPSVSSTSPSIESNQKGNSAVPFIPASLTVSNLRYEITVKATPREGEKPSIFKRLPNVKRALLSNIAAKATPGR</sequence>
<name>A0A9P6MBL2_9FUNG</name>
<feature type="region of interest" description="Disordered" evidence="1">
    <location>
        <begin position="1"/>
        <end position="33"/>
    </location>
</feature>
<feature type="compositionally biased region" description="Low complexity" evidence="1">
    <location>
        <begin position="12"/>
        <end position="26"/>
    </location>
</feature>
<gene>
    <name evidence="2" type="ORF">BGZ65_011512</name>
</gene>
<evidence type="ECO:0000313" key="2">
    <source>
        <dbReference type="EMBL" id="KAF9988159.1"/>
    </source>
</evidence>
<protein>
    <submittedName>
        <fullName evidence="2">Uncharacterized protein</fullName>
    </submittedName>
</protein>
<proteinExistence type="predicted"/>